<dbReference type="EMBL" id="SMLM01000001">
    <property type="protein sequence ID" value="TFZ05519.1"/>
    <property type="molecule type" value="Genomic_DNA"/>
</dbReference>
<name>A0A4Z0C5Y2_9BURK</name>
<protein>
    <submittedName>
        <fullName evidence="2">Uncharacterized protein</fullName>
    </submittedName>
</protein>
<evidence type="ECO:0000313" key="3">
    <source>
        <dbReference type="Proteomes" id="UP000298180"/>
    </source>
</evidence>
<dbReference type="Proteomes" id="UP000298180">
    <property type="component" value="Unassembled WGS sequence"/>
</dbReference>
<proteinExistence type="predicted"/>
<dbReference type="AlphaFoldDB" id="A0A4Z0C5Y2"/>
<reference evidence="2 3" key="1">
    <citation type="submission" date="2019-03" db="EMBL/GenBank/DDBJ databases">
        <title>Ramlibacter henchirensis DSM 14656, whole genome shotgun sequence.</title>
        <authorList>
            <person name="Zhang X."/>
            <person name="Feng G."/>
            <person name="Zhu H."/>
        </authorList>
    </citation>
    <scope>NUCLEOTIDE SEQUENCE [LARGE SCALE GENOMIC DNA]</scope>
    <source>
        <strain evidence="2 3">DSM 14656</strain>
    </source>
</reference>
<gene>
    <name evidence="2" type="ORF">EZ313_02270</name>
</gene>
<feature type="compositionally biased region" description="Low complexity" evidence="1">
    <location>
        <begin position="36"/>
        <end position="45"/>
    </location>
</feature>
<keyword evidence="3" id="KW-1185">Reference proteome</keyword>
<evidence type="ECO:0000256" key="1">
    <source>
        <dbReference type="SAM" id="MobiDB-lite"/>
    </source>
</evidence>
<evidence type="ECO:0000313" key="2">
    <source>
        <dbReference type="EMBL" id="TFZ05519.1"/>
    </source>
</evidence>
<accession>A0A4Z0C5Y2</accession>
<feature type="region of interest" description="Disordered" evidence="1">
    <location>
        <begin position="16"/>
        <end position="67"/>
    </location>
</feature>
<organism evidence="2 3">
    <name type="scientific">Ramlibacter henchirensis</name>
    <dbReference type="NCBI Taxonomy" id="204072"/>
    <lineage>
        <taxon>Bacteria</taxon>
        <taxon>Pseudomonadati</taxon>
        <taxon>Pseudomonadota</taxon>
        <taxon>Betaproteobacteria</taxon>
        <taxon>Burkholderiales</taxon>
        <taxon>Comamonadaceae</taxon>
        <taxon>Ramlibacter</taxon>
    </lineage>
</organism>
<comment type="caution">
    <text evidence="2">The sequence shown here is derived from an EMBL/GenBank/DDBJ whole genome shotgun (WGS) entry which is preliminary data.</text>
</comment>
<sequence>MDTAITAWLLLAQEPVSGPPAILAAPPEKGPGAGDDGPAAPASGEQVIHSRPGYSSRPRPIAEGGMP</sequence>